<organism evidence="2 4">
    <name type="scientific">Clostridium beijerinckii</name>
    <name type="common">Clostridium MP</name>
    <dbReference type="NCBI Taxonomy" id="1520"/>
    <lineage>
        <taxon>Bacteria</taxon>
        <taxon>Bacillati</taxon>
        <taxon>Bacillota</taxon>
        <taxon>Clostridia</taxon>
        <taxon>Eubacteriales</taxon>
        <taxon>Clostridiaceae</taxon>
        <taxon>Clostridium</taxon>
    </lineage>
</organism>
<proteinExistence type="predicted"/>
<dbReference type="Proteomes" id="UP000822184">
    <property type="component" value="Unassembled WGS sequence"/>
</dbReference>
<sequence>MDNSMKRKHTSKHKTLNHNPQAESVKAVFGEPKAKDSEFTPRTFD</sequence>
<accession>A0A1S8RWM2</accession>
<reference evidence="2" key="2">
    <citation type="submission" date="2020-11" db="EMBL/GenBank/DDBJ databases">
        <authorList>
            <person name="Thieme N."/>
            <person name="Liebl W."/>
            <person name="Zverlov V."/>
        </authorList>
    </citation>
    <scope>NUCLEOTIDE SEQUENCE</scope>
    <source>
        <strain evidence="2">NT08</strain>
    </source>
</reference>
<dbReference type="Proteomes" id="UP000631418">
    <property type="component" value="Unassembled WGS sequence"/>
</dbReference>
<comment type="caution">
    <text evidence="2">The sequence shown here is derived from an EMBL/GenBank/DDBJ whole genome shotgun (WGS) entry which is preliminary data.</text>
</comment>
<dbReference type="RefSeq" id="WP_011967913.1">
    <property type="nucleotide sequence ID" value="NZ_CP073279.1"/>
</dbReference>
<feature type="compositionally biased region" description="Basic residues" evidence="1">
    <location>
        <begin position="1"/>
        <end position="16"/>
    </location>
</feature>
<evidence type="ECO:0000313" key="2">
    <source>
        <dbReference type="EMBL" id="MBF7807569.1"/>
    </source>
</evidence>
<protein>
    <submittedName>
        <fullName evidence="2">Uncharacterized protein</fullName>
    </submittedName>
</protein>
<reference evidence="3" key="1">
    <citation type="submission" date="2020-06" db="EMBL/GenBank/DDBJ databases">
        <title>Genomic insights into acetone-butanol-ethanol (ABE) fermentation by sequencing solventogenic clostridia strains.</title>
        <authorList>
            <person name="Brown S."/>
        </authorList>
    </citation>
    <scope>NUCLEOTIDE SEQUENCE</scope>
    <source>
        <strain evidence="3">DJ123</strain>
    </source>
</reference>
<evidence type="ECO:0000313" key="3">
    <source>
        <dbReference type="EMBL" id="NSB17117.1"/>
    </source>
</evidence>
<dbReference type="EMBL" id="JABTDW010000001">
    <property type="protein sequence ID" value="NSB17117.1"/>
    <property type="molecule type" value="Genomic_DNA"/>
</dbReference>
<dbReference type="EMBL" id="JADOEF010000001">
    <property type="protein sequence ID" value="MBF7807569.1"/>
    <property type="molecule type" value="Genomic_DNA"/>
</dbReference>
<dbReference type="InterPro" id="IPR053788">
    <property type="entry name" value="CPC_1213-like"/>
</dbReference>
<gene>
    <name evidence="3" type="ORF">BCD95_005376</name>
    <name evidence="2" type="ORF">IS491_02320</name>
</gene>
<evidence type="ECO:0000256" key="1">
    <source>
        <dbReference type="SAM" id="MobiDB-lite"/>
    </source>
</evidence>
<dbReference type="NCBIfam" id="NF040908">
    <property type="entry name" value="CPC_1213_fam"/>
    <property type="match status" value="1"/>
</dbReference>
<name>A0A1S8RWM2_CLOBE</name>
<feature type="region of interest" description="Disordered" evidence="1">
    <location>
        <begin position="1"/>
        <end position="45"/>
    </location>
</feature>
<evidence type="ECO:0000313" key="4">
    <source>
        <dbReference type="Proteomes" id="UP000631418"/>
    </source>
</evidence>
<feature type="compositionally biased region" description="Basic and acidic residues" evidence="1">
    <location>
        <begin position="32"/>
        <end position="45"/>
    </location>
</feature>
<dbReference type="AlphaFoldDB" id="A0A1S8RWM2"/>